<keyword evidence="4" id="KW-0255">Endonuclease</keyword>
<dbReference type="EMBL" id="QJKJ01008958">
    <property type="protein sequence ID" value="RDX78113.1"/>
    <property type="molecule type" value="Genomic_DNA"/>
</dbReference>
<evidence type="ECO:0000256" key="6">
    <source>
        <dbReference type="ARBA" id="ARBA00022918"/>
    </source>
</evidence>
<dbReference type="AlphaFoldDB" id="A0A371FJ23"/>
<dbReference type="InterPro" id="IPR043128">
    <property type="entry name" value="Rev_trsase/Diguanyl_cyclase"/>
</dbReference>
<dbReference type="InterPro" id="IPR043502">
    <property type="entry name" value="DNA/RNA_pol_sf"/>
</dbReference>
<comment type="caution">
    <text evidence="8">The sequence shown here is derived from an EMBL/GenBank/DDBJ whole genome shotgun (WGS) entry which is preliminary data.</text>
</comment>
<dbReference type="GO" id="GO:0004519">
    <property type="term" value="F:endonuclease activity"/>
    <property type="evidence" value="ECO:0007669"/>
    <property type="project" value="UniProtKB-KW"/>
</dbReference>
<proteinExistence type="predicted"/>
<dbReference type="GO" id="GO:0016787">
    <property type="term" value="F:hydrolase activity"/>
    <property type="evidence" value="ECO:0007669"/>
    <property type="project" value="UniProtKB-KW"/>
</dbReference>
<evidence type="ECO:0000256" key="3">
    <source>
        <dbReference type="ARBA" id="ARBA00022722"/>
    </source>
</evidence>
<evidence type="ECO:0000313" key="8">
    <source>
        <dbReference type="EMBL" id="RDX78113.1"/>
    </source>
</evidence>
<keyword evidence="1" id="KW-0808">Transferase</keyword>
<gene>
    <name evidence="8" type="primary">pol</name>
    <name evidence="8" type="ORF">CR513_41656</name>
</gene>
<reference evidence="8" key="1">
    <citation type="submission" date="2018-05" db="EMBL/GenBank/DDBJ databases">
        <title>Draft genome of Mucuna pruriens seed.</title>
        <authorList>
            <person name="Nnadi N.E."/>
            <person name="Vos R."/>
            <person name="Hasami M.H."/>
            <person name="Devisetty U.K."/>
            <person name="Aguiy J.C."/>
        </authorList>
    </citation>
    <scope>NUCLEOTIDE SEQUENCE [LARGE SCALE GENOMIC DNA]</scope>
    <source>
        <strain evidence="8">JCA_2017</strain>
    </source>
</reference>
<feature type="non-terminal residue" evidence="8">
    <location>
        <position position="1"/>
    </location>
</feature>
<dbReference type="OrthoDB" id="1909920at2759"/>
<keyword evidence="6" id="KW-0695">RNA-directed DNA polymerase</keyword>
<organism evidence="8 9">
    <name type="scientific">Mucuna pruriens</name>
    <name type="common">Velvet bean</name>
    <name type="synonym">Dolichos pruriens</name>
    <dbReference type="NCBI Taxonomy" id="157652"/>
    <lineage>
        <taxon>Eukaryota</taxon>
        <taxon>Viridiplantae</taxon>
        <taxon>Streptophyta</taxon>
        <taxon>Embryophyta</taxon>
        <taxon>Tracheophyta</taxon>
        <taxon>Spermatophyta</taxon>
        <taxon>Magnoliopsida</taxon>
        <taxon>eudicotyledons</taxon>
        <taxon>Gunneridae</taxon>
        <taxon>Pentapetalae</taxon>
        <taxon>rosids</taxon>
        <taxon>fabids</taxon>
        <taxon>Fabales</taxon>
        <taxon>Fabaceae</taxon>
        <taxon>Papilionoideae</taxon>
        <taxon>50 kb inversion clade</taxon>
        <taxon>NPAAA clade</taxon>
        <taxon>indigoferoid/millettioid clade</taxon>
        <taxon>Phaseoleae</taxon>
        <taxon>Mucuna</taxon>
    </lineage>
</organism>
<protein>
    <submittedName>
        <fullName evidence="8">Retrovirus-related Pol polyprotein from transposon 17.6</fullName>
    </submittedName>
</protein>
<evidence type="ECO:0000313" key="9">
    <source>
        <dbReference type="Proteomes" id="UP000257109"/>
    </source>
</evidence>
<feature type="domain" description="Reverse transcriptase RNase H-like" evidence="7">
    <location>
        <begin position="100"/>
        <end position="186"/>
    </location>
</feature>
<keyword evidence="3" id="KW-0540">Nuclease</keyword>
<accession>A0A371FJ23</accession>
<evidence type="ECO:0000256" key="5">
    <source>
        <dbReference type="ARBA" id="ARBA00022801"/>
    </source>
</evidence>
<dbReference type="PANTHER" id="PTHR34072:SF57">
    <property type="entry name" value="RNA-DIRECTED DNA POLYMERASE"/>
    <property type="match status" value="1"/>
</dbReference>
<name>A0A371FJ23_MUCPR</name>
<dbReference type="Proteomes" id="UP000257109">
    <property type="component" value="Unassembled WGS sequence"/>
</dbReference>
<dbReference type="InterPro" id="IPR041373">
    <property type="entry name" value="RT_RNaseH"/>
</dbReference>
<evidence type="ECO:0000259" key="7">
    <source>
        <dbReference type="Pfam" id="PF17917"/>
    </source>
</evidence>
<dbReference type="Pfam" id="PF17917">
    <property type="entry name" value="RT_RNaseH"/>
    <property type="match status" value="1"/>
</dbReference>
<sequence>MAIIFSYFIENIMKLFMDDFYVYSTNFDDCLLNISKVLHRCEKESLVLSWEKCYFMVLYLGTLSLEEELRWIKPKLNFYLRFIRDLSKISKPLSNLLLKEALIVMCDASNYATRNVLAPRKDKKVHAIYYANKTLDEKWVNSVTIEKEFLTIVYVFEKFKSYLMGSKVIIYIDHSNLKRLVSKKDAKAP</sequence>
<evidence type="ECO:0000256" key="2">
    <source>
        <dbReference type="ARBA" id="ARBA00022695"/>
    </source>
</evidence>
<dbReference type="Gene3D" id="3.30.70.270">
    <property type="match status" value="1"/>
</dbReference>
<evidence type="ECO:0000256" key="4">
    <source>
        <dbReference type="ARBA" id="ARBA00022759"/>
    </source>
</evidence>
<keyword evidence="9" id="KW-1185">Reference proteome</keyword>
<evidence type="ECO:0000256" key="1">
    <source>
        <dbReference type="ARBA" id="ARBA00022679"/>
    </source>
</evidence>
<dbReference type="SUPFAM" id="SSF56672">
    <property type="entry name" value="DNA/RNA polymerases"/>
    <property type="match status" value="1"/>
</dbReference>
<keyword evidence="5" id="KW-0378">Hydrolase</keyword>
<dbReference type="GO" id="GO:0003964">
    <property type="term" value="F:RNA-directed DNA polymerase activity"/>
    <property type="evidence" value="ECO:0007669"/>
    <property type="project" value="UniProtKB-KW"/>
</dbReference>
<dbReference type="PANTHER" id="PTHR34072">
    <property type="entry name" value="ENZYMATIC POLYPROTEIN-RELATED"/>
    <property type="match status" value="1"/>
</dbReference>
<keyword evidence="2" id="KW-0548">Nucleotidyltransferase</keyword>